<dbReference type="InterPro" id="IPR008727">
    <property type="entry name" value="PAAR_motif"/>
</dbReference>
<proteinExistence type="predicted"/>
<gene>
    <name evidence="1" type="ORF">GXM_07776</name>
</gene>
<dbReference type="Gene3D" id="2.60.200.60">
    <property type="match status" value="1"/>
</dbReference>
<dbReference type="Proteomes" id="UP000326678">
    <property type="component" value="Chromosome Gxm2"/>
</dbReference>
<organism evidence="1 2">
    <name type="scientific">Nostoc sphaeroides CCNUC1</name>
    <dbReference type="NCBI Taxonomy" id="2653204"/>
    <lineage>
        <taxon>Bacteria</taxon>
        <taxon>Bacillati</taxon>
        <taxon>Cyanobacteriota</taxon>
        <taxon>Cyanophyceae</taxon>
        <taxon>Nostocales</taxon>
        <taxon>Nostocaceae</taxon>
        <taxon>Nostoc</taxon>
    </lineage>
</organism>
<keyword evidence="2" id="KW-1185">Reference proteome</keyword>
<dbReference type="Pfam" id="PF05488">
    <property type="entry name" value="PAAR_motif"/>
    <property type="match status" value="1"/>
</dbReference>
<dbReference type="AlphaFoldDB" id="A0A5P8WCK3"/>
<name>A0A5P8WCK3_9NOSO</name>
<protein>
    <recommendedName>
        <fullName evidence="3">PAAR domain-containing protein</fullName>
    </recommendedName>
</protein>
<dbReference type="RefSeq" id="WP_152591346.1">
    <property type="nucleotide sequence ID" value="NZ_CP045227.1"/>
</dbReference>
<evidence type="ECO:0000313" key="1">
    <source>
        <dbReference type="EMBL" id="QFS50282.1"/>
    </source>
</evidence>
<sequence>MSKGKAAARISDPVAHPLPPVLTGGPGSLNVLIGKLPAWRGVPAGAVSALQSAKKISDTVIQTVEAASKAAAGTPGAPAAIASEQSAKLSSAATMSSMISSAAASAAPSIADIHVCATPLPIPPHGPGVVIDGSKTVLINGLPACRMGDTILEALGPSNKITKGELTVLIGN</sequence>
<evidence type="ECO:0000313" key="2">
    <source>
        <dbReference type="Proteomes" id="UP000326678"/>
    </source>
</evidence>
<dbReference type="EMBL" id="CP045227">
    <property type="protein sequence ID" value="QFS50282.1"/>
    <property type="molecule type" value="Genomic_DNA"/>
</dbReference>
<dbReference type="KEGG" id="nsh:GXM_07776"/>
<reference evidence="1 2" key="1">
    <citation type="submission" date="2019-10" db="EMBL/GenBank/DDBJ databases">
        <title>Genomic and transcriptomic insights into the perfect genentic adaptation of a filamentous nitrogen-fixing cyanobacterium to rice fields.</title>
        <authorList>
            <person name="Chen Z."/>
        </authorList>
    </citation>
    <scope>NUCLEOTIDE SEQUENCE [LARGE SCALE GENOMIC DNA]</scope>
    <source>
        <strain evidence="1">CCNUC1</strain>
    </source>
</reference>
<accession>A0A5P8WCK3</accession>
<evidence type="ECO:0008006" key="3">
    <source>
        <dbReference type="Google" id="ProtNLM"/>
    </source>
</evidence>